<keyword evidence="1" id="KW-0472">Membrane</keyword>
<evidence type="ECO:0008006" key="4">
    <source>
        <dbReference type="Google" id="ProtNLM"/>
    </source>
</evidence>
<proteinExistence type="predicted"/>
<dbReference type="OrthoDB" id="9788332at2"/>
<name>A0A2R8BL93_9RHOB</name>
<keyword evidence="3" id="KW-1185">Reference proteome</keyword>
<gene>
    <name evidence="2" type="ORF">DEA8626_03214</name>
</gene>
<feature type="transmembrane region" description="Helical" evidence="1">
    <location>
        <begin position="145"/>
        <end position="169"/>
    </location>
</feature>
<dbReference type="AlphaFoldDB" id="A0A2R8BL93"/>
<reference evidence="2 3" key="1">
    <citation type="submission" date="2018-03" db="EMBL/GenBank/DDBJ databases">
        <authorList>
            <person name="Keele B.F."/>
        </authorList>
    </citation>
    <scope>NUCLEOTIDE SEQUENCE [LARGE SCALE GENOMIC DNA]</scope>
    <source>
        <strain evidence="2 3">CECT 8626</strain>
    </source>
</reference>
<evidence type="ECO:0000313" key="3">
    <source>
        <dbReference type="Proteomes" id="UP000244924"/>
    </source>
</evidence>
<evidence type="ECO:0000256" key="1">
    <source>
        <dbReference type="SAM" id="Phobius"/>
    </source>
</evidence>
<keyword evidence="1" id="KW-0812">Transmembrane</keyword>
<dbReference type="InterPro" id="IPR018673">
    <property type="entry name" value="DUF2141"/>
</dbReference>
<dbReference type="RefSeq" id="WP_108854218.1">
    <property type="nucleotide sequence ID" value="NZ_OMOQ01000003.1"/>
</dbReference>
<dbReference type="Proteomes" id="UP000244924">
    <property type="component" value="Unassembled WGS sequence"/>
</dbReference>
<keyword evidence="1" id="KW-1133">Transmembrane helix</keyword>
<organism evidence="2 3">
    <name type="scientific">Albidovulum aquaemixtae</name>
    <dbReference type="NCBI Taxonomy" id="1542388"/>
    <lineage>
        <taxon>Bacteria</taxon>
        <taxon>Pseudomonadati</taxon>
        <taxon>Pseudomonadota</taxon>
        <taxon>Alphaproteobacteria</taxon>
        <taxon>Rhodobacterales</taxon>
        <taxon>Paracoccaceae</taxon>
        <taxon>Albidovulum</taxon>
    </lineage>
</organism>
<evidence type="ECO:0000313" key="2">
    <source>
        <dbReference type="EMBL" id="SPH24165.1"/>
    </source>
</evidence>
<dbReference type="Pfam" id="PF09912">
    <property type="entry name" value="DUF2141"/>
    <property type="match status" value="1"/>
</dbReference>
<dbReference type="EMBL" id="OMOQ01000003">
    <property type="protein sequence ID" value="SPH24165.1"/>
    <property type="molecule type" value="Genomic_DNA"/>
</dbReference>
<accession>A0A2R8BL93</accession>
<protein>
    <recommendedName>
        <fullName evidence="4">DUF2141 domain-containing protein</fullName>
    </recommendedName>
</protein>
<dbReference type="PROSITE" id="PS51257">
    <property type="entry name" value="PROKAR_LIPOPROTEIN"/>
    <property type="match status" value="1"/>
</dbReference>
<sequence length="178" mass="18697">MKQVLGALGLISGLGLACTASAGGIELFVTGFSSDAGMARIVLMEGEAGYRGEMPVTRVASVPIRDGRAEWTADDIAPGRYALIAHHDKDADDDLNRPFLGLPQEPYGYSNGAWTSMGLPAWDAVAFDVGAAPARPSIHLRMNAFAAASQMALVGLPALAAIFGSLVFVRRLRRPATV</sequence>